<dbReference type="CDD" id="cd00371">
    <property type="entry name" value="HMA"/>
    <property type="match status" value="1"/>
</dbReference>
<dbReference type="Pfam" id="PF00403">
    <property type="entry name" value="HMA"/>
    <property type="match status" value="1"/>
</dbReference>
<dbReference type="EMBL" id="OIVN01002702">
    <property type="protein sequence ID" value="SPD05779.1"/>
    <property type="molecule type" value="Genomic_DNA"/>
</dbReference>
<proteinExistence type="predicted"/>
<accession>A0A2N9H2C1</accession>
<name>A0A2N9H2C1_FAGSY</name>
<evidence type="ECO:0000259" key="1">
    <source>
        <dbReference type="PROSITE" id="PS50846"/>
    </source>
</evidence>
<dbReference type="GO" id="GO:0046872">
    <property type="term" value="F:metal ion binding"/>
    <property type="evidence" value="ECO:0007669"/>
    <property type="project" value="InterPro"/>
</dbReference>
<evidence type="ECO:0000313" key="2">
    <source>
        <dbReference type="EMBL" id="SPD05779.1"/>
    </source>
</evidence>
<dbReference type="SUPFAM" id="SSF55008">
    <property type="entry name" value="HMA, heavy metal-associated domain"/>
    <property type="match status" value="1"/>
</dbReference>
<reference evidence="2" key="1">
    <citation type="submission" date="2018-02" db="EMBL/GenBank/DDBJ databases">
        <authorList>
            <person name="Cohen D.B."/>
            <person name="Kent A.D."/>
        </authorList>
    </citation>
    <scope>NUCLEOTIDE SEQUENCE</scope>
</reference>
<organism evidence="2">
    <name type="scientific">Fagus sylvatica</name>
    <name type="common">Beechnut</name>
    <dbReference type="NCBI Taxonomy" id="28930"/>
    <lineage>
        <taxon>Eukaryota</taxon>
        <taxon>Viridiplantae</taxon>
        <taxon>Streptophyta</taxon>
        <taxon>Embryophyta</taxon>
        <taxon>Tracheophyta</taxon>
        <taxon>Spermatophyta</taxon>
        <taxon>Magnoliopsida</taxon>
        <taxon>eudicotyledons</taxon>
        <taxon>Gunneridae</taxon>
        <taxon>Pentapetalae</taxon>
        <taxon>rosids</taxon>
        <taxon>fabids</taxon>
        <taxon>Fagales</taxon>
        <taxon>Fagaceae</taxon>
        <taxon>Fagus</taxon>
    </lineage>
</organism>
<feature type="domain" description="HMA" evidence="1">
    <location>
        <begin position="66"/>
        <end position="132"/>
    </location>
</feature>
<dbReference type="InterPro" id="IPR006121">
    <property type="entry name" value="HMA_dom"/>
</dbReference>
<sequence>MGKLSFGKVLDCFSLSSCSSSCFCMNTLETHDEFESKPLIASDKSQLLRLKDVVAGNQTLAFQLKPKMVMLRVSMHCNGCARKVEKHISKMEGVTSYKVDLETKMVVVTGDILPFEVLESVSKVKNAELWNSPS</sequence>
<protein>
    <recommendedName>
        <fullName evidence="1">HMA domain-containing protein</fullName>
    </recommendedName>
</protein>
<dbReference type="InterPro" id="IPR044526">
    <property type="entry name" value="NAKR1-3"/>
</dbReference>
<dbReference type="Gene3D" id="3.30.70.100">
    <property type="match status" value="1"/>
</dbReference>
<dbReference type="InterPro" id="IPR036163">
    <property type="entry name" value="HMA_dom_sf"/>
</dbReference>
<dbReference type="PROSITE" id="PS50846">
    <property type="entry name" value="HMA_2"/>
    <property type="match status" value="1"/>
</dbReference>
<dbReference type="PANTHER" id="PTHR46119">
    <property type="entry name" value="OS08G0405700 PROTEIN"/>
    <property type="match status" value="1"/>
</dbReference>
<dbReference type="AlphaFoldDB" id="A0A2N9H2C1"/>
<dbReference type="PANTHER" id="PTHR46119:SF11">
    <property type="entry name" value="HEAVY METAL TRANSPORT_DETOXIFICATION SUPERFAMILY PROTEIN"/>
    <property type="match status" value="1"/>
</dbReference>
<gene>
    <name evidence="2" type="ORF">FSB_LOCUS33661</name>
</gene>